<protein>
    <submittedName>
        <fullName evidence="7">Branched-chain amino acid ABC transporter permease</fullName>
    </submittedName>
</protein>
<sequence>MRNLINFRSLLAALTLAALLISWLNAGYFGMEILAEIAILALLAMSLDLLAGYTGLVSLGHAALFGCGAYAFAVFTAFWGWPPSLSMAAATLLTGLIALIVGSVVTRVQGIFFIMITLAIGEMGYELVFKTRALGGDDGLAGIPRLDLSAIGVNLNDPDVFALFLILLVAVCYLLLKRLLGSPYGAVLVGLHDNAGRMRALGLPVQRYQTSIFAFSGAIAGFAGTLSAQHTMFISPQLLHWTTSGEVLVMGILGGLGTLIGPVIGAVLITLLRHELSDLTDYWGLWLGVFLILAVMGGKNGVVGWLEAGWKLIARGSRKTEPSDRSANDAAG</sequence>
<evidence type="ECO:0000313" key="8">
    <source>
        <dbReference type="Proteomes" id="UP000315252"/>
    </source>
</evidence>
<comment type="caution">
    <text evidence="7">The sequence shown here is derived from an EMBL/GenBank/DDBJ whole genome shotgun (WGS) entry which is preliminary data.</text>
</comment>
<feature type="transmembrane region" description="Helical" evidence="6">
    <location>
        <begin position="208"/>
        <end position="228"/>
    </location>
</feature>
<organism evidence="7 8">
    <name type="scientific">Denitrobaculum tricleocarpae</name>
    <dbReference type="NCBI Taxonomy" id="2591009"/>
    <lineage>
        <taxon>Bacteria</taxon>
        <taxon>Pseudomonadati</taxon>
        <taxon>Pseudomonadota</taxon>
        <taxon>Alphaproteobacteria</taxon>
        <taxon>Rhodospirillales</taxon>
        <taxon>Rhodospirillaceae</taxon>
        <taxon>Denitrobaculum</taxon>
    </lineage>
</organism>
<keyword evidence="3 6" id="KW-0812">Transmembrane</keyword>
<reference evidence="7 8" key="1">
    <citation type="submission" date="2019-06" db="EMBL/GenBank/DDBJ databases">
        <title>Whole genome sequence for Rhodospirillaceae sp. R148.</title>
        <authorList>
            <person name="Wang G."/>
        </authorList>
    </citation>
    <scope>NUCLEOTIDE SEQUENCE [LARGE SCALE GENOMIC DNA]</scope>
    <source>
        <strain evidence="7 8">R148</strain>
    </source>
</reference>
<feature type="transmembrane region" description="Helical" evidence="6">
    <location>
        <begin position="36"/>
        <end position="56"/>
    </location>
</feature>
<feature type="transmembrane region" description="Helical" evidence="6">
    <location>
        <begin position="87"/>
        <end position="105"/>
    </location>
</feature>
<gene>
    <name evidence="7" type="ORF">FKG95_12455</name>
</gene>
<dbReference type="PANTHER" id="PTHR30482:SF17">
    <property type="entry name" value="ABC TRANSPORTER ATP-BINDING PROTEIN"/>
    <property type="match status" value="1"/>
</dbReference>
<dbReference type="InterPro" id="IPR001851">
    <property type="entry name" value="ABC_transp_permease"/>
</dbReference>
<keyword evidence="8" id="KW-1185">Reference proteome</keyword>
<dbReference type="InterPro" id="IPR043428">
    <property type="entry name" value="LivM-like"/>
</dbReference>
<evidence type="ECO:0000313" key="7">
    <source>
        <dbReference type="EMBL" id="TQV79537.1"/>
    </source>
</evidence>
<accession>A0A545TQP5</accession>
<keyword evidence="5 6" id="KW-0472">Membrane</keyword>
<evidence type="ECO:0000256" key="3">
    <source>
        <dbReference type="ARBA" id="ARBA00022692"/>
    </source>
</evidence>
<comment type="subcellular location">
    <subcellularLocation>
        <location evidence="1">Cell membrane</location>
        <topology evidence="1">Multi-pass membrane protein</topology>
    </subcellularLocation>
</comment>
<dbReference type="CDD" id="cd06581">
    <property type="entry name" value="TM_PBP1_LivM_like"/>
    <property type="match status" value="1"/>
</dbReference>
<evidence type="ECO:0000256" key="2">
    <source>
        <dbReference type="ARBA" id="ARBA00022475"/>
    </source>
</evidence>
<dbReference type="AlphaFoldDB" id="A0A545TQP5"/>
<feature type="transmembrane region" description="Helical" evidence="6">
    <location>
        <begin position="112"/>
        <end position="129"/>
    </location>
</feature>
<name>A0A545TQP5_9PROT</name>
<feature type="transmembrane region" description="Helical" evidence="6">
    <location>
        <begin position="248"/>
        <end position="272"/>
    </location>
</feature>
<feature type="transmembrane region" description="Helical" evidence="6">
    <location>
        <begin position="284"/>
        <end position="306"/>
    </location>
</feature>
<evidence type="ECO:0000256" key="5">
    <source>
        <dbReference type="ARBA" id="ARBA00023136"/>
    </source>
</evidence>
<feature type="transmembrane region" description="Helical" evidence="6">
    <location>
        <begin position="63"/>
        <end position="81"/>
    </location>
</feature>
<dbReference type="GO" id="GO:0015658">
    <property type="term" value="F:branched-chain amino acid transmembrane transporter activity"/>
    <property type="evidence" value="ECO:0007669"/>
    <property type="project" value="InterPro"/>
</dbReference>
<evidence type="ECO:0000256" key="4">
    <source>
        <dbReference type="ARBA" id="ARBA00022989"/>
    </source>
</evidence>
<proteinExistence type="predicted"/>
<dbReference type="EMBL" id="VHSH01000004">
    <property type="protein sequence ID" value="TQV79537.1"/>
    <property type="molecule type" value="Genomic_DNA"/>
</dbReference>
<dbReference type="RefSeq" id="WP_142896713.1">
    <property type="nucleotide sequence ID" value="NZ_ML660055.1"/>
</dbReference>
<dbReference type="Proteomes" id="UP000315252">
    <property type="component" value="Unassembled WGS sequence"/>
</dbReference>
<dbReference type="GO" id="GO:0005886">
    <property type="term" value="C:plasma membrane"/>
    <property type="evidence" value="ECO:0007669"/>
    <property type="project" value="UniProtKB-SubCell"/>
</dbReference>
<dbReference type="OrthoDB" id="9804361at2"/>
<dbReference type="PANTHER" id="PTHR30482">
    <property type="entry name" value="HIGH-AFFINITY BRANCHED-CHAIN AMINO ACID TRANSPORT SYSTEM PERMEASE"/>
    <property type="match status" value="1"/>
</dbReference>
<evidence type="ECO:0000256" key="1">
    <source>
        <dbReference type="ARBA" id="ARBA00004651"/>
    </source>
</evidence>
<keyword evidence="2" id="KW-1003">Cell membrane</keyword>
<feature type="transmembrane region" description="Helical" evidence="6">
    <location>
        <begin position="160"/>
        <end position="176"/>
    </location>
</feature>
<evidence type="ECO:0000256" key="6">
    <source>
        <dbReference type="SAM" id="Phobius"/>
    </source>
</evidence>
<keyword evidence="4 6" id="KW-1133">Transmembrane helix</keyword>
<dbReference type="Pfam" id="PF02653">
    <property type="entry name" value="BPD_transp_2"/>
    <property type="match status" value="1"/>
</dbReference>